<evidence type="ECO:0000256" key="3">
    <source>
        <dbReference type="SAM" id="SignalP"/>
    </source>
</evidence>
<evidence type="ECO:0000313" key="6">
    <source>
        <dbReference type="Proteomes" id="UP000752171"/>
    </source>
</evidence>
<dbReference type="PROSITE" id="PS50835">
    <property type="entry name" value="IG_LIKE"/>
    <property type="match status" value="1"/>
</dbReference>
<reference evidence="5 6" key="1">
    <citation type="submission" date="2021-07" db="EMBL/GenBank/DDBJ databases">
        <authorList>
            <person name="Imarazene B."/>
            <person name="Zahm M."/>
            <person name="Klopp C."/>
            <person name="Cabau C."/>
            <person name="Beille S."/>
            <person name="Jouanno E."/>
            <person name="Castinel A."/>
            <person name="Lluch J."/>
            <person name="Gil L."/>
            <person name="Kuchtly C."/>
            <person name="Lopez Roques C."/>
            <person name="Donnadieu C."/>
            <person name="Parrinello H."/>
            <person name="Journot L."/>
            <person name="Du K."/>
            <person name="Schartl M."/>
            <person name="Retaux S."/>
            <person name="Guiguen Y."/>
        </authorList>
    </citation>
    <scope>NUCLEOTIDE SEQUENCE [LARGE SCALE GENOMIC DNA]</scope>
    <source>
        <strain evidence="5">Pach_M1</strain>
        <tissue evidence="5">Testis</tissue>
    </source>
</reference>
<keyword evidence="2" id="KW-0812">Transmembrane</keyword>
<dbReference type="InterPro" id="IPR013783">
    <property type="entry name" value="Ig-like_fold"/>
</dbReference>
<sequence length="332" mass="37357">MLMLCFILLAVCLGKCSGETRFIYKTEDKEEKLRCETNKWQISTKSDNTIDLSCSVQCETGKTELDDLEKPSFCSKDKVPQSGPVCSLSVMESGYYSCVKSLDPERFLFPFKSSPNNVIQSYIIAVQNPALTIESGKRSSSSVNVAEGGSVILNCSLSFRPGYNPNDFIIYWIKTVEQNSTCIYSFEYDQNKVTLGHHCDELQDKFRFTYQSEGQFTHNIKISEVKSSDSGQYRCALQMDASVRESKTVVKWKVIENVTLRVYNPTPPHSTDQPETPKTPETPEKCVERSGIDPLMPLYTSWPVCLGLLLAVWVVFAVIKRKTETAGGIYPV</sequence>
<dbReference type="Gene3D" id="2.60.40.10">
    <property type="entry name" value="Immunoglobulins"/>
    <property type="match status" value="1"/>
</dbReference>
<keyword evidence="3" id="KW-0732">Signal</keyword>
<dbReference type="CDD" id="cd00099">
    <property type="entry name" value="IgV"/>
    <property type="match status" value="1"/>
</dbReference>
<evidence type="ECO:0000256" key="1">
    <source>
        <dbReference type="SAM" id="MobiDB-lite"/>
    </source>
</evidence>
<name>A0A8T2KRQ6_ASTMX</name>
<dbReference type="InterPro" id="IPR036179">
    <property type="entry name" value="Ig-like_dom_sf"/>
</dbReference>
<keyword evidence="2" id="KW-0472">Membrane</keyword>
<evidence type="ECO:0000256" key="2">
    <source>
        <dbReference type="SAM" id="Phobius"/>
    </source>
</evidence>
<dbReference type="AlphaFoldDB" id="A0A8T2KRQ6"/>
<organism evidence="5 6">
    <name type="scientific">Astyanax mexicanus</name>
    <name type="common">Blind cave fish</name>
    <name type="synonym">Astyanax fasciatus mexicanus</name>
    <dbReference type="NCBI Taxonomy" id="7994"/>
    <lineage>
        <taxon>Eukaryota</taxon>
        <taxon>Metazoa</taxon>
        <taxon>Chordata</taxon>
        <taxon>Craniata</taxon>
        <taxon>Vertebrata</taxon>
        <taxon>Euteleostomi</taxon>
        <taxon>Actinopterygii</taxon>
        <taxon>Neopterygii</taxon>
        <taxon>Teleostei</taxon>
        <taxon>Ostariophysi</taxon>
        <taxon>Characiformes</taxon>
        <taxon>Characoidei</taxon>
        <taxon>Acestrorhamphidae</taxon>
        <taxon>Acestrorhamphinae</taxon>
        <taxon>Astyanax</taxon>
    </lineage>
</organism>
<dbReference type="SUPFAM" id="SSF48726">
    <property type="entry name" value="Immunoglobulin"/>
    <property type="match status" value="1"/>
</dbReference>
<accession>A0A8T2KRQ6</accession>
<feature type="domain" description="Ig-like" evidence="4">
    <location>
        <begin position="129"/>
        <end position="250"/>
    </location>
</feature>
<feature type="signal peptide" evidence="3">
    <location>
        <begin position="1"/>
        <end position="18"/>
    </location>
</feature>
<feature type="transmembrane region" description="Helical" evidence="2">
    <location>
        <begin position="299"/>
        <end position="319"/>
    </location>
</feature>
<keyword evidence="2" id="KW-1133">Transmembrane helix</keyword>
<dbReference type="Proteomes" id="UP000752171">
    <property type="component" value="Unassembled WGS sequence"/>
</dbReference>
<gene>
    <name evidence="5" type="ORF">AMEX_G27935</name>
</gene>
<comment type="caution">
    <text evidence="5">The sequence shown here is derived from an EMBL/GenBank/DDBJ whole genome shotgun (WGS) entry which is preliminary data.</text>
</comment>
<dbReference type="EMBL" id="JAICCE010000027">
    <property type="protein sequence ID" value="KAG9259501.1"/>
    <property type="molecule type" value="Genomic_DNA"/>
</dbReference>
<dbReference type="SMART" id="SM00409">
    <property type="entry name" value="IG"/>
    <property type="match status" value="1"/>
</dbReference>
<dbReference type="InterPro" id="IPR007110">
    <property type="entry name" value="Ig-like_dom"/>
</dbReference>
<evidence type="ECO:0000313" key="5">
    <source>
        <dbReference type="EMBL" id="KAG9259501.1"/>
    </source>
</evidence>
<feature type="region of interest" description="Disordered" evidence="1">
    <location>
        <begin position="264"/>
        <end position="284"/>
    </location>
</feature>
<proteinExistence type="predicted"/>
<feature type="chain" id="PRO_5035904252" description="Ig-like domain-containing protein" evidence="3">
    <location>
        <begin position="19"/>
        <end position="332"/>
    </location>
</feature>
<dbReference type="Pfam" id="PF07686">
    <property type="entry name" value="V-set"/>
    <property type="match status" value="1"/>
</dbReference>
<dbReference type="InterPro" id="IPR013106">
    <property type="entry name" value="Ig_V-set"/>
</dbReference>
<evidence type="ECO:0000259" key="4">
    <source>
        <dbReference type="PROSITE" id="PS50835"/>
    </source>
</evidence>
<dbReference type="InterPro" id="IPR003599">
    <property type="entry name" value="Ig_sub"/>
</dbReference>
<protein>
    <recommendedName>
        <fullName evidence="4">Ig-like domain-containing protein</fullName>
    </recommendedName>
</protein>